<protein>
    <recommendedName>
        <fullName evidence="6">Smr domain-containing protein</fullName>
    </recommendedName>
</protein>
<dbReference type="SUPFAM" id="SSF81995">
    <property type="entry name" value="beta-sandwich domain of Sec23/24"/>
    <property type="match status" value="1"/>
</dbReference>
<dbReference type="SUPFAM" id="SSF55729">
    <property type="entry name" value="Acyl-CoA N-acyltransferases (Nat)"/>
    <property type="match status" value="1"/>
</dbReference>
<evidence type="ECO:0000313" key="7">
    <source>
        <dbReference type="EMBL" id="THH08622.1"/>
    </source>
</evidence>
<name>A0A4S4LA98_9AGAM</name>
<comment type="similarity">
    <text evidence="2">Belongs to the ODC antizyme family.</text>
</comment>
<organism evidence="7 8">
    <name type="scientific">Phellinidium pouzarii</name>
    <dbReference type="NCBI Taxonomy" id="167371"/>
    <lineage>
        <taxon>Eukaryota</taxon>
        <taxon>Fungi</taxon>
        <taxon>Dikarya</taxon>
        <taxon>Basidiomycota</taxon>
        <taxon>Agaricomycotina</taxon>
        <taxon>Agaricomycetes</taxon>
        <taxon>Hymenochaetales</taxon>
        <taxon>Hymenochaetaceae</taxon>
        <taxon>Phellinidium</taxon>
    </lineage>
</organism>
<comment type="function">
    <text evidence="1">Ornithine decarboxylase (ODC) antizyme protein that negatively regulates ODC activity and intracellular polyamine biosynthesis in response to increased intracellular polyamine levels. Binds to ODC monomers, inhibiting the assembly of the functional ODC homodimer, and targets the monomers for ubiquitin-independent proteolytic destruction by the 26S proteasome.</text>
</comment>
<evidence type="ECO:0000256" key="5">
    <source>
        <dbReference type="SAM" id="MobiDB-lite"/>
    </source>
</evidence>
<dbReference type="SMART" id="SM01162">
    <property type="entry name" value="DUF1771"/>
    <property type="match status" value="1"/>
</dbReference>
<comment type="caution">
    <text evidence="7">The sequence shown here is derived from an EMBL/GenBank/DDBJ whole genome shotgun (WGS) entry which is preliminary data.</text>
</comment>
<keyword evidence="4" id="KW-0688">Ribosomal frameshifting</keyword>
<reference evidence="7 8" key="1">
    <citation type="submission" date="2019-02" db="EMBL/GenBank/DDBJ databases">
        <title>Genome sequencing of the rare red list fungi Phellinidium pouzarii.</title>
        <authorList>
            <person name="Buettner E."/>
            <person name="Kellner H."/>
        </authorList>
    </citation>
    <scope>NUCLEOTIDE SEQUENCE [LARGE SCALE GENOMIC DNA]</scope>
    <source>
        <strain evidence="7 8">DSM 108285</strain>
    </source>
</reference>
<dbReference type="Proteomes" id="UP000308199">
    <property type="component" value="Unassembled WGS sequence"/>
</dbReference>
<dbReference type="GO" id="GO:0008073">
    <property type="term" value="F:ornithine decarboxylase inhibitor activity"/>
    <property type="evidence" value="ECO:0007669"/>
    <property type="project" value="InterPro"/>
</dbReference>
<dbReference type="PANTHER" id="PTHR47417:SF1">
    <property type="entry name" value="SMR DOMAIN-CONTAINING PROTEIN YPL199C"/>
    <property type="match status" value="1"/>
</dbReference>
<dbReference type="PANTHER" id="PTHR47417">
    <property type="entry name" value="SMR DOMAIN-CONTAINING PROTEIN YPL199C"/>
    <property type="match status" value="1"/>
</dbReference>
<gene>
    <name evidence="7" type="ORF">EW145_g2591</name>
</gene>
<evidence type="ECO:0000259" key="6">
    <source>
        <dbReference type="PROSITE" id="PS50828"/>
    </source>
</evidence>
<dbReference type="OrthoDB" id="5959761at2759"/>
<dbReference type="AlphaFoldDB" id="A0A4S4LA98"/>
<dbReference type="InterPro" id="IPR038581">
    <property type="entry name" value="ODC_AZ_sf"/>
</dbReference>
<evidence type="ECO:0000256" key="3">
    <source>
        <dbReference type="ARBA" id="ARBA00011486"/>
    </source>
</evidence>
<dbReference type="Pfam" id="PF08590">
    <property type="entry name" value="DUF1771"/>
    <property type="match status" value="1"/>
</dbReference>
<evidence type="ECO:0000313" key="8">
    <source>
        <dbReference type="Proteomes" id="UP000308199"/>
    </source>
</evidence>
<evidence type="ECO:0000256" key="1">
    <source>
        <dbReference type="ARBA" id="ARBA00002307"/>
    </source>
</evidence>
<feature type="domain" description="Smr" evidence="6">
    <location>
        <begin position="432"/>
        <end position="473"/>
    </location>
</feature>
<keyword evidence="8" id="KW-1185">Reference proteome</keyword>
<dbReference type="EMBL" id="SGPK01000093">
    <property type="protein sequence ID" value="THH08622.1"/>
    <property type="molecule type" value="Genomic_DNA"/>
</dbReference>
<accession>A0A4S4LA98</accession>
<sequence>MSLLSVKFKAPMTCITTALRSLAGQCGAFDVPSEKSPPDIAGGSLDSVRDWPALHSYSASSDSDSSTPTIFSTKSVIQVYPSVIYPPTPPHSSSSLDKDNVVCAPAPKKATRILQSTPRDICTQKNNDNGVVGTFHDLATPPHTPNGSLTSSGFNVQAGVYDIAAHDFIDRLFPGSAHAALSHAKSVRIASSELAIEADESGAGFAFEGVILDLPGRPRTLYIDGKDAENVKLRESIVALLDLADEHLECSALVIALERSSPGLGGLLHSFMYTGATVVTRPPFTLDDTFVLVEMAFIESLIRFLWDALCGSPKPDQQQQSQPQQQQQQHQYQQPVSYPPHHQQQHYHQHQVEQSYYRNDYLAHAQDEHYVSLRRQADETGAEMGQLFGASREAYEHKDGAEAKRLSEQAKALRNKKERLHREAADWIFQRKGIHSQSHHAVLKPRIEELMQKHNIVAEVDPENSGVLVVHLDGRGVPAGRGIDPDEITKRLGDEDKSCIIM</sequence>
<dbReference type="InterPro" id="IPR016181">
    <property type="entry name" value="Acyl_CoA_acyltransferase"/>
</dbReference>
<proteinExistence type="inferred from homology"/>
<feature type="region of interest" description="Disordered" evidence="5">
    <location>
        <begin position="313"/>
        <end position="350"/>
    </location>
</feature>
<evidence type="ECO:0000256" key="2">
    <source>
        <dbReference type="ARBA" id="ARBA00008796"/>
    </source>
</evidence>
<dbReference type="Gene3D" id="3.40.630.60">
    <property type="match status" value="1"/>
</dbReference>
<dbReference type="InterPro" id="IPR053020">
    <property type="entry name" value="Smr_domain_protein"/>
</dbReference>
<dbReference type="GO" id="GO:0075523">
    <property type="term" value="P:viral translational frameshifting"/>
    <property type="evidence" value="ECO:0007669"/>
    <property type="project" value="UniProtKB-KW"/>
</dbReference>
<dbReference type="Pfam" id="PF02100">
    <property type="entry name" value="ODC_AZ"/>
    <property type="match status" value="1"/>
</dbReference>
<dbReference type="InterPro" id="IPR002993">
    <property type="entry name" value="ODC_AZ"/>
</dbReference>
<dbReference type="InterPro" id="IPR002625">
    <property type="entry name" value="Smr_dom"/>
</dbReference>
<dbReference type="PROSITE" id="PS50828">
    <property type="entry name" value="SMR"/>
    <property type="match status" value="1"/>
</dbReference>
<dbReference type="InterPro" id="IPR013899">
    <property type="entry name" value="DUF1771"/>
</dbReference>
<evidence type="ECO:0000256" key="4">
    <source>
        <dbReference type="ARBA" id="ARBA00022758"/>
    </source>
</evidence>
<feature type="compositionally biased region" description="Low complexity" evidence="5">
    <location>
        <begin position="317"/>
        <end position="342"/>
    </location>
</feature>
<comment type="subunit">
    <text evidence="3">Interacts with ODC and thereby sterically blocks ODC homodimerization.</text>
</comment>